<feature type="region of interest" description="Disordered" evidence="1">
    <location>
        <begin position="306"/>
        <end position="328"/>
    </location>
</feature>
<evidence type="ECO:0000313" key="3">
    <source>
        <dbReference type="EMBL" id="MFC4232637.1"/>
    </source>
</evidence>
<reference evidence="4" key="1">
    <citation type="journal article" date="2019" name="Int. J. Syst. Evol. Microbiol.">
        <title>The Global Catalogue of Microorganisms (GCM) 10K type strain sequencing project: providing services to taxonomists for standard genome sequencing and annotation.</title>
        <authorList>
            <consortium name="The Broad Institute Genomics Platform"/>
            <consortium name="The Broad Institute Genome Sequencing Center for Infectious Disease"/>
            <person name="Wu L."/>
            <person name="Ma J."/>
        </authorList>
    </citation>
    <scope>NUCLEOTIDE SEQUENCE [LARGE SCALE GENOMIC DNA]</scope>
    <source>
        <strain evidence="4">CECT 8010</strain>
    </source>
</reference>
<evidence type="ECO:0000256" key="1">
    <source>
        <dbReference type="SAM" id="MobiDB-lite"/>
    </source>
</evidence>
<dbReference type="RefSeq" id="WP_379014569.1">
    <property type="nucleotide sequence ID" value="NZ_JBHSDC010000022.1"/>
</dbReference>
<evidence type="ECO:0000313" key="4">
    <source>
        <dbReference type="Proteomes" id="UP001595906"/>
    </source>
</evidence>
<protein>
    <recommendedName>
        <fullName evidence="5">MORN repeat protein</fullName>
    </recommendedName>
</protein>
<sequence length="328" mass="38367">MKYALSCLLLAVTIQLCAQTISKDNVKQLQKAEANIKEYGKAMITENEWIDRFRADSFFTRGFVQALKITNSFYYPFDSLQTISKLYAPDSTFRIFTWQVVRDFEYNRQRGAIQMRTDDGSLKLIPLFDYSDFTKAPNDSLRDNQHWIGAIYYKILLNTFNNKKIYTLLGYDDNNARSNKKWIEILTFNTEGKPQFGGKYFQYQVDSIKPAQPAYRFNLEYKKEAKARLNYDEDTQMIIFDHLTSESNEIQNKYTLIPDGTYEAFRWSNGKWQHISKLDNQILGNGNAPLEKPLYDDNGNINQKILDEQSQKNKEKEQLPAKSSKKKP</sequence>
<feature type="chain" id="PRO_5045652689" description="MORN repeat protein" evidence="2">
    <location>
        <begin position="19"/>
        <end position="328"/>
    </location>
</feature>
<keyword evidence="4" id="KW-1185">Reference proteome</keyword>
<keyword evidence="2" id="KW-0732">Signal</keyword>
<evidence type="ECO:0000256" key="2">
    <source>
        <dbReference type="SAM" id="SignalP"/>
    </source>
</evidence>
<proteinExistence type="predicted"/>
<feature type="compositionally biased region" description="Basic and acidic residues" evidence="1">
    <location>
        <begin position="306"/>
        <end position="319"/>
    </location>
</feature>
<name>A0ABV8PX82_9BACT</name>
<organism evidence="3 4">
    <name type="scientific">Parasediminibacterium paludis</name>
    <dbReference type="NCBI Taxonomy" id="908966"/>
    <lineage>
        <taxon>Bacteria</taxon>
        <taxon>Pseudomonadati</taxon>
        <taxon>Bacteroidota</taxon>
        <taxon>Chitinophagia</taxon>
        <taxon>Chitinophagales</taxon>
        <taxon>Chitinophagaceae</taxon>
        <taxon>Parasediminibacterium</taxon>
    </lineage>
</organism>
<evidence type="ECO:0008006" key="5">
    <source>
        <dbReference type="Google" id="ProtNLM"/>
    </source>
</evidence>
<accession>A0ABV8PX82</accession>
<feature type="signal peptide" evidence="2">
    <location>
        <begin position="1"/>
        <end position="18"/>
    </location>
</feature>
<dbReference type="EMBL" id="JBHSDC010000022">
    <property type="protein sequence ID" value="MFC4232637.1"/>
    <property type="molecule type" value="Genomic_DNA"/>
</dbReference>
<dbReference type="Proteomes" id="UP001595906">
    <property type="component" value="Unassembled WGS sequence"/>
</dbReference>
<comment type="caution">
    <text evidence="3">The sequence shown here is derived from an EMBL/GenBank/DDBJ whole genome shotgun (WGS) entry which is preliminary data.</text>
</comment>
<gene>
    <name evidence="3" type="ORF">ACFOW1_12105</name>
</gene>